<dbReference type="PANTHER" id="PTHR23354:SF122">
    <property type="entry name" value="GTPASE-ACTIVATING PROTEIN SKYWALKER"/>
    <property type="match status" value="1"/>
</dbReference>
<reference evidence="2 3" key="1">
    <citation type="journal article" date="2013" name="Curr. Biol.">
        <title>The Genome of the Foraminiferan Reticulomyxa filosa.</title>
        <authorList>
            <person name="Glockner G."/>
            <person name="Hulsmann N."/>
            <person name="Schleicher M."/>
            <person name="Noegel A.A."/>
            <person name="Eichinger L."/>
            <person name="Gallinger C."/>
            <person name="Pawlowski J."/>
            <person name="Sierra R."/>
            <person name="Euteneuer U."/>
            <person name="Pillet L."/>
            <person name="Moustafa A."/>
            <person name="Platzer M."/>
            <person name="Groth M."/>
            <person name="Szafranski K."/>
            <person name="Schliwa M."/>
        </authorList>
    </citation>
    <scope>NUCLEOTIDE SEQUENCE [LARGE SCALE GENOMIC DNA]</scope>
</reference>
<evidence type="ECO:0000313" key="2">
    <source>
        <dbReference type="EMBL" id="ETO15017.1"/>
    </source>
</evidence>
<dbReference type="SMART" id="SM00584">
    <property type="entry name" value="TLDc"/>
    <property type="match status" value="1"/>
</dbReference>
<sequence>MEFKKNTQVKSLLIIDELQDKSQNFETETCTTDRECNTKSIKVIRADSYLKEPGILSISPTQLTFTRDLKNEKNRATEEEKHINVAIESMLNDIIMCEYASTGSHKNTQEKNMLKLLMRNDVVYLFEIPSEQYSKELQTAYQLIGKYCKQQFCTSSDVNLSEPAGKRASVVRVDKYLHSVGQLKVSATHLYFQPNDSDNKIDSAVEHNISDILALEYISLENKKEGSQTNILKILVSNNSLNLFEATSIEENANLIAIYNFLQKNKNNTKSCHDSNVSKQTTTKSGAKSIRINTKKIQSRNSCTLDISISSICTTRQLTQVIANCPGYAELWNWKLCYSLQKDGSSLVTFFENCKNTVQSILLVKDEQGHVFGAFVDTFWRNVPEYGGSVDCFVWHFDEQDKLCVYKSTGYNRFYAHSDYNGIIIGEGGTPALYINADFCLGRTTKCNTFASPPLTSDNFSIISFEVYGVE</sequence>
<dbReference type="Proteomes" id="UP000023152">
    <property type="component" value="Unassembled WGS sequence"/>
</dbReference>
<protein>
    <submittedName>
        <fullName evidence="2">TLD family protein</fullName>
    </submittedName>
</protein>
<proteinExistence type="predicted"/>
<dbReference type="AlphaFoldDB" id="X6MNL2"/>
<dbReference type="PANTHER" id="PTHR23354">
    <property type="entry name" value="NUCLEOLAR PROTEIN 7/ESTROGEN RECEPTOR COACTIVATOR-RELATED"/>
    <property type="match status" value="1"/>
</dbReference>
<comment type="caution">
    <text evidence="2">The sequence shown here is derived from an EMBL/GenBank/DDBJ whole genome shotgun (WGS) entry which is preliminary data.</text>
</comment>
<accession>X6MNL2</accession>
<evidence type="ECO:0000259" key="1">
    <source>
        <dbReference type="PROSITE" id="PS51886"/>
    </source>
</evidence>
<gene>
    <name evidence="2" type="ORF">RFI_22352</name>
</gene>
<keyword evidence="3" id="KW-1185">Reference proteome</keyword>
<dbReference type="InterPro" id="IPR006571">
    <property type="entry name" value="TLDc_dom"/>
</dbReference>
<dbReference type="OrthoDB" id="26679at2759"/>
<dbReference type="PROSITE" id="PS51886">
    <property type="entry name" value="TLDC"/>
    <property type="match status" value="1"/>
</dbReference>
<organism evidence="2 3">
    <name type="scientific">Reticulomyxa filosa</name>
    <dbReference type="NCBI Taxonomy" id="46433"/>
    <lineage>
        <taxon>Eukaryota</taxon>
        <taxon>Sar</taxon>
        <taxon>Rhizaria</taxon>
        <taxon>Retaria</taxon>
        <taxon>Foraminifera</taxon>
        <taxon>Monothalamids</taxon>
        <taxon>Reticulomyxidae</taxon>
        <taxon>Reticulomyxa</taxon>
    </lineage>
</organism>
<evidence type="ECO:0000313" key="3">
    <source>
        <dbReference type="Proteomes" id="UP000023152"/>
    </source>
</evidence>
<dbReference type="EMBL" id="ASPP01019555">
    <property type="protein sequence ID" value="ETO15017.1"/>
    <property type="molecule type" value="Genomic_DNA"/>
</dbReference>
<name>X6MNL2_RETFI</name>
<dbReference type="Pfam" id="PF07534">
    <property type="entry name" value="TLD"/>
    <property type="match status" value="1"/>
</dbReference>
<feature type="domain" description="TLDc" evidence="1">
    <location>
        <begin position="308"/>
        <end position="471"/>
    </location>
</feature>